<dbReference type="Gene3D" id="1.25.40.10">
    <property type="entry name" value="Tetratricopeptide repeat domain"/>
    <property type="match status" value="1"/>
</dbReference>
<dbReference type="RefSeq" id="WP_167235805.1">
    <property type="nucleotide sequence ID" value="NZ_WHJF01000007.1"/>
</dbReference>
<dbReference type="Pfam" id="PF14559">
    <property type="entry name" value="TPR_19"/>
    <property type="match status" value="1"/>
</dbReference>
<dbReference type="InterPro" id="IPR019734">
    <property type="entry name" value="TPR_rpt"/>
</dbReference>
<protein>
    <submittedName>
        <fullName evidence="2">Tetratricopeptide repeat protein</fullName>
    </submittedName>
</protein>
<dbReference type="Pfam" id="PF13174">
    <property type="entry name" value="TPR_6"/>
    <property type="match status" value="1"/>
</dbReference>
<name>A0ABX0MHQ1_9BURK</name>
<keyword evidence="1" id="KW-1133">Transmembrane helix</keyword>
<feature type="transmembrane region" description="Helical" evidence="1">
    <location>
        <begin position="28"/>
        <end position="50"/>
    </location>
</feature>
<dbReference type="EMBL" id="WHJF01000007">
    <property type="protein sequence ID" value="NHZ61557.1"/>
    <property type="molecule type" value="Genomic_DNA"/>
</dbReference>
<dbReference type="SUPFAM" id="SSF48452">
    <property type="entry name" value="TPR-like"/>
    <property type="match status" value="1"/>
</dbReference>
<sequence length="250" mass="28068">MPILGVGLHILVALYFAVHVVRSRRELYWLLILFSFPLLGSVVYFFAIYLPHSRLDHTLTRAGRSVLSTLDPGRAVRDARDAFELTPTAHNQTRLASAMLEAGMVAEAARQYEACLQGPFAGDPDIRFGAAQALLANSQAAEAVRMLTTLRATHPAFRQDKLGLLLAQAYARAGQKKEAAEEFAHLVERFPGVEARVEYVVWALEHKEPLLADAQYRELDHLRKHMNKHTRSLHADAFKRLDAALKTHRQ</sequence>
<organism evidence="2 3">
    <name type="scientific">Massilia genomosp. 1</name>
    <dbReference type="NCBI Taxonomy" id="2609280"/>
    <lineage>
        <taxon>Bacteria</taxon>
        <taxon>Pseudomonadati</taxon>
        <taxon>Pseudomonadota</taxon>
        <taxon>Betaproteobacteria</taxon>
        <taxon>Burkholderiales</taxon>
        <taxon>Oxalobacteraceae</taxon>
        <taxon>Telluria group</taxon>
        <taxon>Massilia</taxon>
    </lineage>
</organism>
<dbReference type="Proteomes" id="UP000610594">
    <property type="component" value="Unassembled WGS sequence"/>
</dbReference>
<evidence type="ECO:0000313" key="2">
    <source>
        <dbReference type="EMBL" id="NHZ61557.1"/>
    </source>
</evidence>
<reference evidence="2 3" key="1">
    <citation type="submission" date="2019-10" db="EMBL/GenBank/DDBJ databases">
        <title>Taxonomy of Antarctic Massilia spp.: description of Massilia rubra sp. nov., Massilia aquatica sp. nov., Massilia mucilaginosa sp. nov., Massilia frigida sp. nov. isolated from streams, lakes and regoliths.</title>
        <authorList>
            <person name="Holochova P."/>
            <person name="Sedlacek I."/>
            <person name="Kralova S."/>
            <person name="Maslanova I."/>
            <person name="Busse H.-J."/>
            <person name="Stankova E."/>
            <person name="Vrbovska V."/>
            <person name="Kovarovic V."/>
            <person name="Bartak M."/>
            <person name="Svec P."/>
            <person name="Pantucek R."/>
        </authorList>
    </citation>
    <scope>NUCLEOTIDE SEQUENCE [LARGE SCALE GENOMIC DNA]</scope>
    <source>
        <strain evidence="2 3">CCM 8694</strain>
    </source>
</reference>
<evidence type="ECO:0000256" key="1">
    <source>
        <dbReference type="SAM" id="Phobius"/>
    </source>
</evidence>
<gene>
    <name evidence="2" type="ORF">F1735_04460</name>
</gene>
<keyword evidence="1" id="KW-0812">Transmembrane</keyword>
<evidence type="ECO:0000313" key="3">
    <source>
        <dbReference type="Proteomes" id="UP000610594"/>
    </source>
</evidence>
<proteinExistence type="predicted"/>
<keyword evidence="1" id="KW-0472">Membrane</keyword>
<accession>A0ABX0MHQ1</accession>
<dbReference type="InterPro" id="IPR011990">
    <property type="entry name" value="TPR-like_helical_dom_sf"/>
</dbReference>
<comment type="caution">
    <text evidence="2">The sequence shown here is derived from an EMBL/GenBank/DDBJ whole genome shotgun (WGS) entry which is preliminary data.</text>
</comment>
<dbReference type="PIRSF" id="PIRSF030959">
    <property type="entry name" value="UCP030959"/>
    <property type="match status" value="1"/>
</dbReference>
<feature type="transmembrane region" description="Helical" evidence="1">
    <location>
        <begin position="6"/>
        <end position="21"/>
    </location>
</feature>
<dbReference type="InterPro" id="IPR014562">
    <property type="entry name" value="UCP030959_TPR_rpt-cont"/>
</dbReference>
<keyword evidence="3" id="KW-1185">Reference proteome</keyword>